<dbReference type="EMBL" id="JANJYI010000001">
    <property type="protein sequence ID" value="KAK2665589.1"/>
    <property type="molecule type" value="Genomic_DNA"/>
</dbReference>
<evidence type="ECO:0008006" key="3">
    <source>
        <dbReference type="Google" id="ProtNLM"/>
    </source>
</evidence>
<evidence type="ECO:0000313" key="1">
    <source>
        <dbReference type="EMBL" id="KAK2665589.1"/>
    </source>
</evidence>
<organism evidence="1 2">
    <name type="scientific">Dipteronia dyeriana</name>
    <dbReference type="NCBI Taxonomy" id="168575"/>
    <lineage>
        <taxon>Eukaryota</taxon>
        <taxon>Viridiplantae</taxon>
        <taxon>Streptophyta</taxon>
        <taxon>Embryophyta</taxon>
        <taxon>Tracheophyta</taxon>
        <taxon>Spermatophyta</taxon>
        <taxon>Magnoliopsida</taxon>
        <taxon>eudicotyledons</taxon>
        <taxon>Gunneridae</taxon>
        <taxon>Pentapetalae</taxon>
        <taxon>rosids</taxon>
        <taxon>malvids</taxon>
        <taxon>Sapindales</taxon>
        <taxon>Sapindaceae</taxon>
        <taxon>Hippocastanoideae</taxon>
        <taxon>Acereae</taxon>
        <taxon>Dipteronia</taxon>
    </lineage>
</organism>
<sequence length="301" mass="35066">MRMMGFYRTLVSSQRTHAWVLLRRLKDMENLSWLCLGDYIELLVGPSKKCSTHPHPRFLMNNFWNALDDCELIDIGFSRPCFTWSNKRDVGVVQQSLDRNVCSLDWKILFPGSRVIGIKKNGIRKRFFFEACWADNEKFKKIIADSWGNICGRCGLMEEAVRRLDCKLEGLLEIEENYWRQWARQDWFKVGDCNTRFFHWKASSRMARNAILGLIKDDGNFQLISLCTMMYKIVVKSLANRFRVVLGVVISESHSAFVPGRLITDNAIIGYECIHALCTRIRKKLSIGLKLNMSKAYDRIE</sequence>
<accession>A0AAE0CW49</accession>
<dbReference type="PANTHER" id="PTHR33710">
    <property type="entry name" value="BNAC02G09200D PROTEIN"/>
    <property type="match status" value="1"/>
</dbReference>
<protein>
    <recommendedName>
        <fullName evidence="3">Reverse transcriptase</fullName>
    </recommendedName>
</protein>
<name>A0AAE0CW49_9ROSI</name>
<reference evidence="1" key="1">
    <citation type="journal article" date="2023" name="Plant J.">
        <title>Genome sequences and population genomics provide insights into the demographic history, inbreeding, and mutation load of two 'living fossil' tree species of Dipteronia.</title>
        <authorList>
            <person name="Feng Y."/>
            <person name="Comes H.P."/>
            <person name="Chen J."/>
            <person name="Zhu S."/>
            <person name="Lu R."/>
            <person name="Zhang X."/>
            <person name="Li P."/>
            <person name="Qiu J."/>
            <person name="Olsen K.M."/>
            <person name="Qiu Y."/>
        </authorList>
    </citation>
    <scope>NUCLEOTIDE SEQUENCE</scope>
    <source>
        <strain evidence="1">KIB01</strain>
    </source>
</reference>
<gene>
    <name evidence="1" type="ORF">Ddye_004163</name>
</gene>
<evidence type="ECO:0000313" key="2">
    <source>
        <dbReference type="Proteomes" id="UP001280121"/>
    </source>
</evidence>
<keyword evidence="2" id="KW-1185">Reference proteome</keyword>
<dbReference type="Proteomes" id="UP001280121">
    <property type="component" value="Unassembled WGS sequence"/>
</dbReference>
<comment type="caution">
    <text evidence="1">The sequence shown here is derived from an EMBL/GenBank/DDBJ whole genome shotgun (WGS) entry which is preliminary data.</text>
</comment>
<dbReference type="PANTHER" id="PTHR33710:SF71">
    <property type="entry name" value="ENDONUCLEASE_EXONUCLEASE_PHOSPHATASE DOMAIN-CONTAINING PROTEIN"/>
    <property type="match status" value="1"/>
</dbReference>
<proteinExistence type="predicted"/>
<dbReference type="AlphaFoldDB" id="A0AAE0CW49"/>